<feature type="non-terminal residue" evidence="8">
    <location>
        <position position="1"/>
    </location>
</feature>
<feature type="non-terminal residue" evidence="8">
    <location>
        <position position="69"/>
    </location>
</feature>
<accession>T1BVP0</accession>
<evidence type="ECO:0000256" key="5">
    <source>
        <dbReference type="ARBA" id="ARBA00022747"/>
    </source>
</evidence>
<evidence type="ECO:0000256" key="1">
    <source>
        <dbReference type="ARBA" id="ARBA00011900"/>
    </source>
</evidence>
<name>T1BVP0_9ZZZZ</name>
<dbReference type="Pfam" id="PF02384">
    <property type="entry name" value="N6_Mtase"/>
    <property type="match status" value="1"/>
</dbReference>
<evidence type="ECO:0000256" key="6">
    <source>
        <dbReference type="ARBA" id="ARBA00047942"/>
    </source>
</evidence>
<dbReference type="EMBL" id="AUZX01007980">
    <property type="protein sequence ID" value="EQD57219.1"/>
    <property type="molecule type" value="Genomic_DNA"/>
</dbReference>
<dbReference type="AlphaFoldDB" id="T1BVP0"/>
<dbReference type="InterPro" id="IPR003356">
    <property type="entry name" value="DNA_methylase_A-5"/>
</dbReference>
<evidence type="ECO:0000259" key="7">
    <source>
        <dbReference type="Pfam" id="PF02384"/>
    </source>
</evidence>
<sequence length="69" mass="7645">NQDARLSVFGQELNDESYAICKADMLIKGQDAGNIIAGNTLSDDGHPGKRFDYMLSNPPFGVEWKKVEK</sequence>
<reference evidence="8" key="1">
    <citation type="submission" date="2013-08" db="EMBL/GenBank/DDBJ databases">
        <authorList>
            <person name="Mendez C."/>
            <person name="Richter M."/>
            <person name="Ferrer M."/>
            <person name="Sanchez J."/>
        </authorList>
    </citation>
    <scope>NUCLEOTIDE SEQUENCE</scope>
</reference>
<evidence type="ECO:0000256" key="4">
    <source>
        <dbReference type="ARBA" id="ARBA00022691"/>
    </source>
</evidence>
<dbReference type="PROSITE" id="PS00092">
    <property type="entry name" value="N6_MTASE"/>
    <property type="match status" value="1"/>
</dbReference>
<reference evidence="8" key="2">
    <citation type="journal article" date="2014" name="ISME J.">
        <title>Microbial stratification in low pH oxic and suboxic macroscopic growths along an acid mine drainage.</title>
        <authorList>
            <person name="Mendez-Garcia C."/>
            <person name="Mesa V."/>
            <person name="Sprenger R.R."/>
            <person name="Richter M."/>
            <person name="Diez M.S."/>
            <person name="Solano J."/>
            <person name="Bargiela R."/>
            <person name="Golyshina O.V."/>
            <person name="Manteca A."/>
            <person name="Ramos J.L."/>
            <person name="Gallego J.R."/>
            <person name="Llorente I."/>
            <person name="Martins Dos Santos V.A."/>
            <person name="Jensen O.N."/>
            <person name="Pelaez A.I."/>
            <person name="Sanchez J."/>
            <person name="Ferrer M."/>
        </authorList>
    </citation>
    <scope>NUCLEOTIDE SEQUENCE</scope>
</reference>
<keyword evidence="4" id="KW-0949">S-adenosyl-L-methionine</keyword>
<dbReference type="GO" id="GO:0009007">
    <property type="term" value="F:site-specific DNA-methyltransferase (adenine-specific) activity"/>
    <property type="evidence" value="ECO:0007669"/>
    <property type="project" value="UniProtKB-EC"/>
</dbReference>
<evidence type="ECO:0000256" key="3">
    <source>
        <dbReference type="ARBA" id="ARBA00022679"/>
    </source>
</evidence>
<gene>
    <name evidence="8" type="ORF">B1A_11178</name>
</gene>
<keyword evidence="5" id="KW-0680">Restriction system</keyword>
<dbReference type="GO" id="GO:0008170">
    <property type="term" value="F:N-methyltransferase activity"/>
    <property type="evidence" value="ECO:0007669"/>
    <property type="project" value="InterPro"/>
</dbReference>
<dbReference type="SUPFAM" id="SSF53335">
    <property type="entry name" value="S-adenosyl-L-methionine-dependent methyltransferases"/>
    <property type="match status" value="1"/>
</dbReference>
<keyword evidence="2 8" id="KW-0489">Methyltransferase</keyword>
<dbReference type="InterPro" id="IPR051537">
    <property type="entry name" value="DNA_Adenine_Mtase"/>
</dbReference>
<evidence type="ECO:0000313" key="8">
    <source>
        <dbReference type="EMBL" id="EQD57219.1"/>
    </source>
</evidence>
<proteinExistence type="predicted"/>
<dbReference type="EC" id="2.1.1.72" evidence="1"/>
<dbReference type="Gene3D" id="3.40.50.150">
    <property type="entry name" value="Vaccinia Virus protein VP39"/>
    <property type="match status" value="1"/>
</dbReference>
<dbReference type="InterPro" id="IPR002052">
    <property type="entry name" value="DNA_methylase_N6_adenine_CS"/>
</dbReference>
<comment type="catalytic activity">
    <reaction evidence="6">
        <text>a 2'-deoxyadenosine in DNA + S-adenosyl-L-methionine = an N(6)-methyl-2'-deoxyadenosine in DNA + S-adenosyl-L-homocysteine + H(+)</text>
        <dbReference type="Rhea" id="RHEA:15197"/>
        <dbReference type="Rhea" id="RHEA-COMP:12418"/>
        <dbReference type="Rhea" id="RHEA-COMP:12419"/>
        <dbReference type="ChEBI" id="CHEBI:15378"/>
        <dbReference type="ChEBI" id="CHEBI:57856"/>
        <dbReference type="ChEBI" id="CHEBI:59789"/>
        <dbReference type="ChEBI" id="CHEBI:90615"/>
        <dbReference type="ChEBI" id="CHEBI:90616"/>
        <dbReference type="EC" id="2.1.1.72"/>
    </reaction>
</comment>
<dbReference type="InterPro" id="IPR029063">
    <property type="entry name" value="SAM-dependent_MTases_sf"/>
</dbReference>
<dbReference type="GO" id="GO:0032259">
    <property type="term" value="P:methylation"/>
    <property type="evidence" value="ECO:0007669"/>
    <property type="project" value="UniProtKB-KW"/>
</dbReference>
<dbReference type="PANTHER" id="PTHR42933:SF3">
    <property type="entry name" value="TYPE I RESTRICTION ENZYME MJAVIII METHYLASE SUBUNIT"/>
    <property type="match status" value="1"/>
</dbReference>
<feature type="domain" description="DNA methylase adenine-specific" evidence="7">
    <location>
        <begin position="3"/>
        <end position="66"/>
    </location>
</feature>
<dbReference type="GO" id="GO:0003677">
    <property type="term" value="F:DNA binding"/>
    <property type="evidence" value="ECO:0007669"/>
    <property type="project" value="InterPro"/>
</dbReference>
<dbReference type="GO" id="GO:0009307">
    <property type="term" value="P:DNA restriction-modification system"/>
    <property type="evidence" value="ECO:0007669"/>
    <property type="project" value="UniProtKB-KW"/>
</dbReference>
<protein>
    <recommendedName>
        <fullName evidence="1">site-specific DNA-methyltransferase (adenine-specific)</fullName>
        <ecNumber evidence="1">2.1.1.72</ecNumber>
    </recommendedName>
</protein>
<organism evidence="8">
    <name type="scientific">mine drainage metagenome</name>
    <dbReference type="NCBI Taxonomy" id="410659"/>
    <lineage>
        <taxon>unclassified sequences</taxon>
        <taxon>metagenomes</taxon>
        <taxon>ecological metagenomes</taxon>
    </lineage>
</organism>
<dbReference type="PANTHER" id="PTHR42933">
    <property type="entry name" value="SLR6095 PROTEIN"/>
    <property type="match status" value="1"/>
</dbReference>
<comment type="caution">
    <text evidence="8">The sequence shown here is derived from an EMBL/GenBank/DDBJ whole genome shotgun (WGS) entry which is preliminary data.</text>
</comment>
<evidence type="ECO:0000256" key="2">
    <source>
        <dbReference type="ARBA" id="ARBA00022603"/>
    </source>
</evidence>
<keyword evidence="3 8" id="KW-0808">Transferase</keyword>